<evidence type="ECO:0000313" key="2">
    <source>
        <dbReference type="Proteomes" id="UP001175000"/>
    </source>
</evidence>
<dbReference type="AlphaFoldDB" id="A0AA40C0J9"/>
<comment type="caution">
    <text evidence="1">The sequence shown here is derived from an EMBL/GenBank/DDBJ whole genome shotgun (WGS) entry which is preliminary data.</text>
</comment>
<organism evidence="1 2">
    <name type="scientific">Immersiella caudata</name>
    <dbReference type="NCBI Taxonomy" id="314043"/>
    <lineage>
        <taxon>Eukaryota</taxon>
        <taxon>Fungi</taxon>
        <taxon>Dikarya</taxon>
        <taxon>Ascomycota</taxon>
        <taxon>Pezizomycotina</taxon>
        <taxon>Sordariomycetes</taxon>
        <taxon>Sordariomycetidae</taxon>
        <taxon>Sordariales</taxon>
        <taxon>Lasiosphaeriaceae</taxon>
        <taxon>Immersiella</taxon>
    </lineage>
</organism>
<sequence length="93" mass="10634">MRSLLPKNLMFPARCCVYRSFADLFHMRVDFSRSLITTAVRRVRAEFIRICHKLHCGGGTHHPAKAILESKGLVLRSRSEVKEMSVAGYAEDR</sequence>
<evidence type="ECO:0000313" key="1">
    <source>
        <dbReference type="EMBL" id="KAK0620871.1"/>
    </source>
</evidence>
<gene>
    <name evidence="1" type="ORF">B0T14DRAFT_238415</name>
</gene>
<protein>
    <submittedName>
        <fullName evidence="1">Uncharacterized protein</fullName>
    </submittedName>
</protein>
<dbReference type="EMBL" id="JAULSU010000004">
    <property type="protein sequence ID" value="KAK0620871.1"/>
    <property type="molecule type" value="Genomic_DNA"/>
</dbReference>
<keyword evidence="2" id="KW-1185">Reference proteome</keyword>
<proteinExistence type="predicted"/>
<dbReference type="Proteomes" id="UP001175000">
    <property type="component" value="Unassembled WGS sequence"/>
</dbReference>
<reference evidence="1" key="1">
    <citation type="submission" date="2023-06" db="EMBL/GenBank/DDBJ databases">
        <title>Genome-scale phylogeny and comparative genomics of the fungal order Sordariales.</title>
        <authorList>
            <consortium name="Lawrence Berkeley National Laboratory"/>
            <person name="Hensen N."/>
            <person name="Bonometti L."/>
            <person name="Westerberg I."/>
            <person name="Brannstrom I.O."/>
            <person name="Guillou S."/>
            <person name="Cros-Aarteil S."/>
            <person name="Calhoun S."/>
            <person name="Haridas S."/>
            <person name="Kuo A."/>
            <person name="Mondo S."/>
            <person name="Pangilinan J."/>
            <person name="Riley R."/>
            <person name="Labutti K."/>
            <person name="Andreopoulos B."/>
            <person name="Lipzen A."/>
            <person name="Chen C."/>
            <person name="Yanf M."/>
            <person name="Daum C."/>
            <person name="Ng V."/>
            <person name="Clum A."/>
            <person name="Steindorff A."/>
            <person name="Ohm R."/>
            <person name="Martin F."/>
            <person name="Silar P."/>
            <person name="Natvig D."/>
            <person name="Lalanne C."/>
            <person name="Gautier V."/>
            <person name="Ament-Velasquez S.L."/>
            <person name="Kruys A."/>
            <person name="Hutchinson M.I."/>
            <person name="Powell A.J."/>
            <person name="Barry K."/>
            <person name="Miller A.N."/>
            <person name="Grigoriev I.V."/>
            <person name="Debuchy R."/>
            <person name="Gladieux P."/>
            <person name="Thoren M.H."/>
            <person name="Johannesson H."/>
        </authorList>
    </citation>
    <scope>NUCLEOTIDE SEQUENCE</scope>
    <source>
        <strain evidence="1">CBS 606.72</strain>
    </source>
</reference>
<accession>A0AA40C0J9</accession>
<name>A0AA40C0J9_9PEZI</name>